<protein>
    <submittedName>
        <fullName evidence="1">Uncharacterized protein</fullName>
    </submittedName>
</protein>
<dbReference type="KEGG" id="acel:acsn021_24680"/>
<evidence type="ECO:0000313" key="1">
    <source>
        <dbReference type="EMBL" id="BCJ94899.1"/>
    </source>
</evidence>
<gene>
    <name evidence="1" type="ORF">acsn021_24680</name>
</gene>
<accession>A0A6S6R0P8</accession>
<dbReference type="RefSeq" id="WP_184088839.1">
    <property type="nucleotide sequence ID" value="NZ_AP023367.1"/>
</dbReference>
<dbReference type="EMBL" id="AP023367">
    <property type="protein sequence ID" value="BCJ94899.1"/>
    <property type="molecule type" value="Genomic_DNA"/>
</dbReference>
<keyword evidence="2" id="KW-1185">Reference proteome</keyword>
<evidence type="ECO:0000313" key="2">
    <source>
        <dbReference type="Proteomes" id="UP000515561"/>
    </source>
</evidence>
<dbReference type="AlphaFoldDB" id="A0A6S6R0P8"/>
<reference evidence="1 2" key="1">
    <citation type="journal article" date="2016" name="Int. J. Syst. Evol. Microbiol.">
        <title>Descriptions of Anaerotaenia torta gen. nov., sp. nov. and Anaerocolumna cellulosilytica gen. nov., sp. nov. isolated from a methanogenic reactor of cattle waste.</title>
        <authorList>
            <person name="Uek A."/>
            <person name="Ohtaki Y."/>
            <person name="Kaku N."/>
            <person name="Ueki K."/>
        </authorList>
    </citation>
    <scope>NUCLEOTIDE SEQUENCE [LARGE SCALE GENOMIC DNA]</scope>
    <source>
        <strain evidence="1 2">SN021</strain>
    </source>
</reference>
<sequence>MKLKYKKMILMVTVCTMGIGMVTFSVTRENSKSSTAVESKGKDLVVEKQDLKLDSSTADVLSAAALNSLIPSTEGSNLEIATLQGEQDTNVLEKDAYTDVNELITKYLNAKLTNKKSDYKSLVNDVSLLDLKDIERKTKYIENYENITCYTKKGPEDGSFVVFAYHEIKFNSIDTLAPAMNRFYVKQNEEGKPYIYLGEADKETEVAIAELSETEDVLELIESVNTKLAKAVEKDGPLGEFYLKLEESAKDVSKNE</sequence>
<name>A0A6S6R0P8_9FIRM</name>
<proteinExistence type="predicted"/>
<dbReference type="Proteomes" id="UP000515561">
    <property type="component" value="Chromosome"/>
</dbReference>
<organism evidence="1 2">
    <name type="scientific">Anaerocolumna cellulosilytica</name>
    <dbReference type="NCBI Taxonomy" id="433286"/>
    <lineage>
        <taxon>Bacteria</taxon>
        <taxon>Bacillati</taxon>
        <taxon>Bacillota</taxon>
        <taxon>Clostridia</taxon>
        <taxon>Lachnospirales</taxon>
        <taxon>Lachnospiraceae</taxon>
        <taxon>Anaerocolumna</taxon>
    </lineage>
</organism>